<keyword evidence="3 5" id="KW-1133">Transmembrane helix</keyword>
<dbReference type="Gene3D" id="1.20.1560.10">
    <property type="entry name" value="ABC transporter type 1, transmembrane domain"/>
    <property type="match status" value="1"/>
</dbReference>
<dbReference type="InterPro" id="IPR011527">
    <property type="entry name" value="ABC1_TM_dom"/>
</dbReference>
<evidence type="ECO:0000256" key="2">
    <source>
        <dbReference type="ARBA" id="ARBA00022692"/>
    </source>
</evidence>
<dbReference type="PANTHER" id="PTHR12143:SF43">
    <property type="entry name" value="PUTATIVE-RELATED"/>
    <property type="match status" value="1"/>
</dbReference>
<dbReference type="SUPFAM" id="SSF48208">
    <property type="entry name" value="Six-hairpin glycosidases"/>
    <property type="match status" value="1"/>
</dbReference>
<gene>
    <name evidence="7" type="ORF">ACFQ1S_13430</name>
</gene>
<dbReference type="Pfam" id="PF07971">
    <property type="entry name" value="Glyco_hydro_92"/>
    <property type="match status" value="1"/>
</dbReference>
<sequence length="632" mass="70005">MVLFRLILRALPPYRSALVAVGLLQLGQTLAALLLPSLNADVVDNGVVPGDTGYILRTGVVMLVVTVIQAVCASGVVYLAARVAVGVGRDLRAGVFARVQSFSAEEIGRFGIPSLITRTTNDVQQVQVHTLMTLTMMVMAPIMGVGAVLLALRQDVPLSMVLLLAMVVLGVAIAFIVRRSRQWFRRMQEHIDDLNRILREQITGVRVIRAFVRDNHERQRFRAANEQLQDASLRVGRLMTLMLPTVMLVMNGASVAVLWFGGQRIDAGDMQVGALSAFLNYLTQVLVAIMMAMVMIMVMPRAEICAERITDVLSAETTVTPPNPLDSNVGRKGIDRSIFLGYTPTSVGEGMSWALEGYVNDFGISQMAQALYDKAAPNDPRRQEYKENAEYFRNRAQNYVTMFDPSVGFFQGKNDDGSWRWKPDQYDPRVWGYDYTETDGWNMAFTVPQDGQGLANLYGGRDKLAAKLDQFFATQETARFPGSYGGTIHEMIEARDVRMGQYGHSNQPSHHIPYMYDFTGQPAKTQAKVREITSRLYLGSEIGQGYPGDEDNGEMSAWYIFSALGFYPLQMGSANYAIGSPLFTKATINLENGRKLVVNAPKNNAKNIYVQGLKVNGKAYDRTFLPHSLLAA</sequence>
<organism evidence="7 8">
    <name type="scientific">Kibdelosporangium lantanae</name>
    <dbReference type="NCBI Taxonomy" id="1497396"/>
    <lineage>
        <taxon>Bacteria</taxon>
        <taxon>Bacillati</taxon>
        <taxon>Actinomycetota</taxon>
        <taxon>Actinomycetes</taxon>
        <taxon>Pseudonocardiales</taxon>
        <taxon>Pseudonocardiaceae</taxon>
        <taxon>Kibdelosporangium</taxon>
    </lineage>
</organism>
<evidence type="ECO:0000256" key="3">
    <source>
        <dbReference type="ARBA" id="ARBA00022989"/>
    </source>
</evidence>
<protein>
    <submittedName>
        <fullName evidence="7">Glycoside hydrolase domain-containing protein</fullName>
    </submittedName>
</protein>
<dbReference type="Gene3D" id="1.20.1610.10">
    <property type="entry name" value="alpha-1,2-mannosidases domains"/>
    <property type="match status" value="1"/>
</dbReference>
<accession>A0ABW3M8Y4</accession>
<feature type="transmembrane region" description="Helical" evidence="5">
    <location>
        <begin position="158"/>
        <end position="177"/>
    </location>
</feature>
<dbReference type="CDD" id="cd18548">
    <property type="entry name" value="ABC_6TM_Tm287_like"/>
    <property type="match status" value="1"/>
</dbReference>
<dbReference type="PROSITE" id="PS50929">
    <property type="entry name" value="ABC_TM1F"/>
    <property type="match status" value="1"/>
</dbReference>
<name>A0ABW3M8Y4_9PSEU</name>
<keyword evidence="2 5" id="KW-0812">Transmembrane</keyword>
<feature type="transmembrane region" description="Helical" evidence="5">
    <location>
        <begin position="131"/>
        <end position="152"/>
    </location>
</feature>
<keyword evidence="8" id="KW-1185">Reference proteome</keyword>
<feature type="non-terminal residue" evidence="7">
    <location>
        <position position="632"/>
    </location>
</feature>
<keyword evidence="7" id="KW-0378">Hydrolase</keyword>
<dbReference type="Gene3D" id="3.30.2080.10">
    <property type="entry name" value="GH92 mannosidase domain"/>
    <property type="match status" value="1"/>
</dbReference>
<proteinExistence type="predicted"/>
<dbReference type="Gene3D" id="1.20.1050.60">
    <property type="entry name" value="alpha-1,2-mannosidase"/>
    <property type="match status" value="1"/>
</dbReference>
<dbReference type="PANTHER" id="PTHR12143">
    <property type="entry name" value="PEPTIDE N-GLYCANASE PNGASE -RELATED"/>
    <property type="match status" value="1"/>
</dbReference>
<feature type="transmembrane region" description="Helical" evidence="5">
    <location>
        <begin position="241"/>
        <end position="261"/>
    </location>
</feature>
<evidence type="ECO:0000256" key="5">
    <source>
        <dbReference type="SAM" id="Phobius"/>
    </source>
</evidence>
<evidence type="ECO:0000313" key="7">
    <source>
        <dbReference type="EMBL" id="MFD1046483.1"/>
    </source>
</evidence>
<evidence type="ECO:0000256" key="1">
    <source>
        <dbReference type="ARBA" id="ARBA00004651"/>
    </source>
</evidence>
<dbReference type="InterPro" id="IPR050883">
    <property type="entry name" value="PNGase"/>
</dbReference>
<dbReference type="SUPFAM" id="SSF90123">
    <property type="entry name" value="ABC transporter transmembrane region"/>
    <property type="match status" value="1"/>
</dbReference>
<feature type="domain" description="ABC transmembrane type-1" evidence="6">
    <location>
        <begin position="19"/>
        <end position="301"/>
    </location>
</feature>
<comment type="caution">
    <text evidence="7">The sequence shown here is derived from an EMBL/GenBank/DDBJ whole genome shotgun (WGS) entry which is preliminary data.</text>
</comment>
<reference evidence="8" key="1">
    <citation type="journal article" date="2019" name="Int. J. Syst. Evol. Microbiol.">
        <title>The Global Catalogue of Microorganisms (GCM) 10K type strain sequencing project: providing services to taxonomists for standard genome sequencing and annotation.</title>
        <authorList>
            <consortium name="The Broad Institute Genomics Platform"/>
            <consortium name="The Broad Institute Genome Sequencing Center for Infectious Disease"/>
            <person name="Wu L."/>
            <person name="Ma J."/>
        </authorList>
    </citation>
    <scope>NUCLEOTIDE SEQUENCE [LARGE SCALE GENOMIC DNA]</scope>
    <source>
        <strain evidence="8">JCM 31486</strain>
    </source>
</reference>
<dbReference type="Pfam" id="PF00664">
    <property type="entry name" value="ABC_membrane"/>
    <property type="match status" value="1"/>
</dbReference>
<evidence type="ECO:0000259" key="6">
    <source>
        <dbReference type="PROSITE" id="PS50929"/>
    </source>
</evidence>
<evidence type="ECO:0000313" key="8">
    <source>
        <dbReference type="Proteomes" id="UP001597045"/>
    </source>
</evidence>
<dbReference type="InterPro" id="IPR036640">
    <property type="entry name" value="ABC1_TM_sf"/>
</dbReference>
<dbReference type="Proteomes" id="UP001597045">
    <property type="component" value="Unassembled WGS sequence"/>
</dbReference>
<evidence type="ECO:0000256" key="4">
    <source>
        <dbReference type="ARBA" id="ARBA00023136"/>
    </source>
</evidence>
<dbReference type="InterPro" id="IPR008928">
    <property type="entry name" value="6-hairpin_glycosidase_sf"/>
</dbReference>
<comment type="subcellular location">
    <subcellularLocation>
        <location evidence="1">Cell membrane</location>
        <topology evidence="1">Multi-pass membrane protein</topology>
    </subcellularLocation>
</comment>
<feature type="transmembrane region" description="Helical" evidence="5">
    <location>
        <begin position="56"/>
        <end position="81"/>
    </location>
</feature>
<dbReference type="GO" id="GO:0016787">
    <property type="term" value="F:hydrolase activity"/>
    <property type="evidence" value="ECO:0007669"/>
    <property type="project" value="UniProtKB-KW"/>
</dbReference>
<dbReference type="InterPro" id="IPR012939">
    <property type="entry name" value="Glyco_hydro_92"/>
</dbReference>
<feature type="transmembrane region" description="Helical" evidence="5">
    <location>
        <begin position="281"/>
        <end position="299"/>
    </location>
</feature>
<dbReference type="EMBL" id="JBHTIS010000671">
    <property type="protein sequence ID" value="MFD1046483.1"/>
    <property type="molecule type" value="Genomic_DNA"/>
</dbReference>
<keyword evidence="4 5" id="KW-0472">Membrane</keyword>